<organism evidence="4">
    <name type="scientific">Scrofimicrobium appendicitidis</name>
    <dbReference type="NCBI Taxonomy" id="3079930"/>
    <lineage>
        <taxon>Bacteria</taxon>
        <taxon>Bacillati</taxon>
        <taxon>Actinomycetota</taxon>
        <taxon>Actinomycetes</taxon>
        <taxon>Actinomycetales</taxon>
        <taxon>Actinomycetaceae</taxon>
        <taxon>Scrofimicrobium</taxon>
    </lineage>
</organism>
<evidence type="ECO:0000256" key="1">
    <source>
        <dbReference type="ARBA" id="ARBA00022741"/>
    </source>
</evidence>
<evidence type="ECO:0000259" key="3">
    <source>
        <dbReference type="PROSITE" id="PS50893"/>
    </source>
</evidence>
<sequence>MPGGLQVDDIRMGYGKVPVIRDLSLNVEPGQALIVTGANGAGKSTLLRGLAGLQPMKFSSYLLGGEDCPPTSRAHRQLTHSIFDDWAWLPELTVGDHLLLASKSQRSSSVEVALDLFGAAHLIRRLPHSLSTGQERRCALASMIVRPWSFLFLDEPERGLDEEYQEVLAEALGAILGQRSVVLATHRPELFADLPAQRLHLAGDNS</sequence>
<dbReference type="PROSITE" id="PS50893">
    <property type="entry name" value="ABC_TRANSPORTER_2"/>
    <property type="match status" value="1"/>
</dbReference>
<evidence type="ECO:0000313" key="4">
    <source>
        <dbReference type="EMBL" id="XBW08153.1"/>
    </source>
</evidence>
<dbReference type="GO" id="GO:0016887">
    <property type="term" value="F:ATP hydrolysis activity"/>
    <property type="evidence" value="ECO:0007669"/>
    <property type="project" value="InterPro"/>
</dbReference>
<dbReference type="InterPro" id="IPR027417">
    <property type="entry name" value="P-loop_NTPase"/>
</dbReference>
<dbReference type="InterPro" id="IPR015854">
    <property type="entry name" value="ABC_transpr_LolD-like"/>
</dbReference>
<dbReference type="Pfam" id="PF00005">
    <property type="entry name" value="ABC_tran"/>
    <property type="match status" value="1"/>
</dbReference>
<gene>
    <name evidence="4" type="ORF">SAC06_00915</name>
</gene>
<keyword evidence="2 4" id="KW-0067">ATP-binding</keyword>
<protein>
    <submittedName>
        <fullName evidence="4">ATP-binding cassette domain-containing protein</fullName>
    </submittedName>
</protein>
<dbReference type="GO" id="GO:0022857">
    <property type="term" value="F:transmembrane transporter activity"/>
    <property type="evidence" value="ECO:0007669"/>
    <property type="project" value="TreeGrafter"/>
</dbReference>
<evidence type="ECO:0000256" key="2">
    <source>
        <dbReference type="ARBA" id="ARBA00022840"/>
    </source>
</evidence>
<dbReference type="GO" id="GO:0005524">
    <property type="term" value="F:ATP binding"/>
    <property type="evidence" value="ECO:0007669"/>
    <property type="project" value="UniProtKB-KW"/>
</dbReference>
<dbReference type="EMBL" id="CP138335">
    <property type="protein sequence ID" value="XBW08153.1"/>
    <property type="molecule type" value="Genomic_DNA"/>
</dbReference>
<dbReference type="AlphaFoldDB" id="A0AAU7V816"/>
<dbReference type="InterPro" id="IPR003439">
    <property type="entry name" value="ABC_transporter-like_ATP-bd"/>
</dbReference>
<dbReference type="SUPFAM" id="SSF52540">
    <property type="entry name" value="P-loop containing nucleoside triphosphate hydrolases"/>
    <property type="match status" value="1"/>
</dbReference>
<dbReference type="SMART" id="SM00382">
    <property type="entry name" value="AAA"/>
    <property type="match status" value="1"/>
</dbReference>
<dbReference type="Gene3D" id="3.40.50.300">
    <property type="entry name" value="P-loop containing nucleotide triphosphate hydrolases"/>
    <property type="match status" value="1"/>
</dbReference>
<reference evidence="4" key="1">
    <citation type="submission" date="2023-11" db="EMBL/GenBank/DDBJ databases">
        <title>Scrofimicrobium hongkongense sp. nov., isolated from a patient with peritonitis.</title>
        <authorList>
            <person name="Lao H.Y."/>
            <person name="Wong A.Y.P."/>
            <person name="Ng T.L."/>
            <person name="Wong R.Y.L."/>
            <person name="Yau M.C.Y."/>
            <person name="Lam J.Y.W."/>
            <person name="Siu G.K.H."/>
        </authorList>
    </citation>
    <scope>NUCLEOTIDE SEQUENCE</scope>
    <source>
        <strain evidence="4">R131</strain>
    </source>
</reference>
<dbReference type="InterPro" id="IPR003593">
    <property type="entry name" value="AAA+_ATPase"/>
</dbReference>
<accession>A0AAU7V816</accession>
<dbReference type="PANTHER" id="PTHR24220">
    <property type="entry name" value="IMPORT ATP-BINDING PROTEIN"/>
    <property type="match status" value="1"/>
</dbReference>
<dbReference type="KEGG" id="sapp:SAC06_00915"/>
<name>A0AAU7V816_9ACTO</name>
<keyword evidence="1" id="KW-0547">Nucleotide-binding</keyword>
<dbReference type="RefSeq" id="WP_350258352.1">
    <property type="nucleotide sequence ID" value="NZ_CP138335.1"/>
</dbReference>
<feature type="domain" description="ABC transporter" evidence="3">
    <location>
        <begin position="5"/>
        <end position="204"/>
    </location>
</feature>
<dbReference type="GO" id="GO:0005886">
    <property type="term" value="C:plasma membrane"/>
    <property type="evidence" value="ECO:0007669"/>
    <property type="project" value="TreeGrafter"/>
</dbReference>
<proteinExistence type="predicted"/>